<feature type="binding site" evidence="8">
    <location>
        <position position="94"/>
    </location>
    <ligand>
        <name>phosphoenolpyruvate</name>
        <dbReference type="ChEBI" id="CHEBI:58702"/>
    </ligand>
</feature>
<feature type="domain" description="Enolpyruvate transferase" evidence="9">
    <location>
        <begin position="6"/>
        <end position="426"/>
    </location>
</feature>
<keyword evidence="4 8" id="KW-0028">Amino-acid biosynthesis</keyword>
<dbReference type="InterPro" id="IPR006264">
    <property type="entry name" value="EPSP_synthase"/>
</dbReference>
<sequence>MDWNITPAKTLSGEIIVPPDKSISHRAIMFGSLAKGGMAVNNFLSGEDCLRTLNAFKEMGIEITMEENNKVIIHGKGLRGLKKPAGELYMGNSGTSMRLISGILAGQEFTTILTGDESLSKRPMARVIKPLKLMGAQIEAVDGGDHAPLRVTGRGTKLSAIEYNMPMASAQVKSCVLLAGMYADGETSIVEPFKSRDHTERLLSYFGAEMRVDGLRVTIVPDKELRAKDITIPGDISSAAFFIVAGLIVEGAHIILKNVGLNGTRVGIINVLKRMHADINVLPASIEFEPYGNIEIRFSELKGTTVEREEIPLLIDEVPILLVAGSMAEGETLIKGTGELKVKETDRVKSMMYNLREMGVSIREEGDTLIVTGKKNRILNNSSKLESFGDHRTAMSMAISALVSKGECVIHDTACVDTSYPNFLTDLSRIKS</sequence>
<dbReference type="GO" id="GO:0008652">
    <property type="term" value="P:amino acid biosynthetic process"/>
    <property type="evidence" value="ECO:0007669"/>
    <property type="project" value="UniProtKB-KW"/>
</dbReference>
<keyword evidence="11" id="KW-1185">Reference proteome</keyword>
<dbReference type="HAMAP" id="MF_00210">
    <property type="entry name" value="EPSP_synth"/>
    <property type="match status" value="1"/>
</dbReference>
<dbReference type="PROSITE" id="PS00885">
    <property type="entry name" value="EPSP_SYNTHASE_2"/>
    <property type="match status" value="1"/>
</dbReference>
<evidence type="ECO:0000256" key="8">
    <source>
        <dbReference type="HAMAP-Rule" id="MF_00210"/>
    </source>
</evidence>
<feature type="binding site" evidence="8">
    <location>
        <position position="22"/>
    </location>
    <ligand>
        <name>3-phosphoshikimate</name>
        <dbReference type="ChEBI" id="CHEBI:145989"/>
    </ligand>
</feature>
<dbReference type="PROSITE" id="PS00104">
    <property type="entry name" value="EPSP_SYNTHASE_1"/>
    <property type="match status" value="1"/>
</dbReference>
<feature type="active site" description="Proton acceptor" evidence="8">
    <location>
        <position position="316"/>
    </location>
</feature>
<dbReference type="GO" id="GO:0005737">
    <property type="term" value="C:cytoplasm"/>
    <property type="evidence" value="ECO:0007669"/>
    <property type="project" value="UniProtKB-SubCell"/>
</dbReference>
<feature type="binding site" evidence="8">
    <location>
        <position position="169"/>
    </location>
    <ligand>
        <name>3-phosphoshikimate</name>
        <dbReference type="ChEBI" id="CHEBI:145989"/>
    </ligand>
</feature>
<comment type="caution">
    <text evidence="10">The sequence shown here is derived from an EMBL/GenBank/DDBJ whole genome shotgun (WGS) entry which is preliminary data.</text>
</comment>
<dbReference type="AlphaFoldDB" id="A0A0F0CUI2"/>
<dbReference type="GO" id="GO:0009073">
    <property type="term" value="P:aromatic amino acid family biosynthetic process"/>
    <property type="evidence" value="ECO:0007669"/>
    <property type="project" value="UniProtKB-KW"/>
</dbReference>
<dbReference type="Proteomes" id="UP000033428">
    <property type="component" value="Unassembled WGS sequence"/>
</dbReference>
<evidence type="ECO:0000256" key="5">
    <source>
        <dbReference type="ARBA" id="ARBA00022679"/>
    </source>
</evidence>
<feature type="binding site" evidence="8">
    <location>
        <position position="316"/>
    </location>
    <ligand>
        <name>3-phosphoshikimate</name>
        <dbReference type="ChEBI" id="CHEBI:145989"/>
    </ligand>
</feature>
<evidence type="ECO:0000256" key="6">
    <source>
        <dbReference type="ARBA" id="ARBA00023141"/>
    </source>
</evidence>
<evidence type="ECO:0000256" key="4">
    <source>
        <dbReference type="ARBA" id="ARBA00022605"/>
    </source>
</evidence>
<dbReference type="PIRSF" id="PIRSF000505">
    <property type="entry name" value="EPSPS"/>
    <property type="match status" value="1"/>
</dbReference>
<dbReference type="InterPro" id="IPR001986">
    <property type="entry name" value="Enolpyruvate_Tfrase_dom"/>
</dbReference>
<dbReference type="GO" id="GO:0003866">
    <property type="term" value="F:3-phosphoshikimate 1-carboxyvinyltransferase activity"/>
    <property type="evidence" value="ECO:0007669"/>
    <property type="project" value="UniProtKB-UniRule"/>
</dbReference>
<comment type="pathway">
    <text evidence="1 8">Metabolic intermediate biosynthesis; chorismate biosynthesis; chorismate from D-erythrose 4-phosphate and phosphoenolpyruvate: step 6/7.</text>
</comment>
<accession>A0A0F0CUI2</accession>
<evidence type="ECO:0000256" key="2">
    <source>
        <dbReference type="ARBA" id="ARBA00009948"/>
    </source>
</evidence>
<dbReference type="NCBIfam" id="TIGR01356">
    <property type="entry name" value="aroA"/>
    <property type="match status" value="1"/>
</dbReference>
<keyword evidence="5 8" id="KW-0808">Transferase</keyword>
<dbReference type="GO" id="GO:0009423">
    <property type="term" value="P:chorismate biosynthetic process"/>
    <property type="evidence" value="ECO:0007669"/>
    <property type="project" value="UniProtKB-UniRule"/>
</dbReference>
<feature type="binding site" evidence="8">
    <location>
        <position position="21"/>
    </location>
    <ligand>
        <name>phosphoenolpyruvate</name>
        <dbReference type="ChEBI" id="CHEBI:58702"/>
    </ligand>
</feature>
<evidence type="ECO:0000313" key="11">
    <source>
        <dbReference type="Proteomes" id="UP000033428"/>
    </source>
</evidence>
<comment type="similarity">
    <text evidence="2 8">Belongs to the EPSP synthase family.</text>
</comment>
<feature type="binding site" evidence="8">
    <location>
        <position position="343"/>
    </location>
    <ligand>
        <name>3-phosphoshikimate</name>
        <dbReference type="ChEBI" id="CHEBI:145989"/>
    </ligand>
</feature>
<feature type="binding site" evidence="8">
    <location>
        <position position="347"/>
    </location>
    <ligand>
        <name>phosphoenolpyruvate</name>
        <dbReference type="ChEBI" id="CHEBI:58702"/>
    </ligand>
</feature>
<dbReference type="UniPathway" id="UPA00053">
    <property type="reaction ID" value="UER00089"/>
</dbReference>
<feature type="binding site" evidence="8">
    <location>
        <position position="171"/>
    </location>
    <ligand>
        <name>3-phosphoshikimate</name>
        <dbReference type="ChEBI" id="CHEBI:145989"/>
    </ligand>
</feature>
<dbReference type="FunFam" id="3.65.10.10:FF:000005">
    <property type="entry name" value="3-phosphoshikimate 1-carboxyvinyltransferase"/>
    <property type="match status" value="1"/>
</dbReference>
<feature type="binding site" evidence="8">
    <location>
        <position position="171"/>
    </location>
    <ligand>
        <name>phosphoenolpyruvate</name>
        <dbReference type="ChEBI" id="CHEBI:58702"/>
    </ligand>
</feature>
<dbReference type="PANTHER" id="PTHR21090">
    <property type="entry name" value="AROM/DEHYDROQUINATE SYNTHASE"/>
    <property type="match status" value="1"/>
</dbReference>
<dbReference type="SUPFAM" id="SSF55205">
    <property type="entry name" value="EPT/RTPC-like"/>
    <property type="match status" value="1"/>
</dbReference>
<feature type="binding site" evidence="8">
    <location>
        <position position="26"/>
    </location>
    <ligand>
        <name>3-phosphoshikimate</name>
        <dbReference type="ChEBI" id="CHEBI:145989"/>
    </ligand>
</feature>
<dbReference type="InterPro" id="IPR036968">
    <property type="entry name" value="Enolpyruvate_Tfrase_sf"/>
</dbReference>
<comment type="subcellular location">
    <subcellularLocation>
        <location evidence="8">Cytoplasm</location>
    </subcellularLocation>
</comment>
<proteinExistence type="inferred from homology"/>
<comment type="caution">
    <text evidence="8">Lacks conserved residue(s) required for the propagation of feature annotation.</text>
</comment>
<feature type="binding site" evidence="8">
    <location>
        <position position="21"/>
    </location>
    <ligand>
        <name>3-phosphoshikimate</name>
        <dbReference type="ChEBI" id="CHEBI:145989"/>
    </ligand>
</feature>
<evidence type="ECO:0000256" key="7">
    <source>
        <dbReference type="ARBA" id="ARBA00044633"/>
    </source>
</evidence>
<dbReference type="Gene3D" id="3.65.10.10">
    <property type="entry name" value="Enolpyruvate transferase domain"/>
    <property type="match status" value="2"/>
</dbReference>
<protein>
    <recommendedName>
        <fullName evidence="8">3-phosphoshikimate 1-carboxyvinyltransferase</fullName>
        <ecNumber evidence="8">2.5.1.19</ecNumber>
    </recommendedName>
    <alternativeName>
        <fullName evidence="8">5-enolpyruvylshikimate-3-phosphate synthase</fullName>
        <shortName evidence="8">EPSP synthase</shortName>
        <shortName evidence="8">EPSPS</shortName>
    </alternativeName>
</protein>
<evidence type="ECO:0000259" key="9">
    <source>
        <dbReference type="Pfam" id="PF00275"/>
    </source>
</evidence>
<dbReference type="PATRIC" id="fig|1609969.3.peg.1143"/>
<dbReference type="CDD" id="cd01556">
    <property type="entry name" value="EPSP_synthase"/>
    <property type="match status" value="1"/>
</dbReference>
<keyword evidence="6 8" id="KW-0057">Aromatic amino acid biosynthesis</keyword>
<feature type="binding site" evidence="8">
    <location>
        <position position="392"/>
    </location>
    <ligand>
        <name>phosphoenolpyruvate</name>
        <dbReference type="ChEBI" id="CHEBI:58702"/>
    </ligand>
</feature>
<reference evidence="10 11" key="1">
    <citation type="submission" date="2015-02" db="EMBL/GenBank/DDBJ databases">
        <title>Single-cell genomics of uncultivated deep-branching MTB reveals a conserved set of magnetosome genes.</title>
        <authorList>
            <person name="Kolinko S."/>
            <person name="Richter M."/>
            <person name="Glockner F.O."/>
            <person name="Brachmann A."/>
            <person name="Schuler D."/>
        </authorList>
    </citation>
    <scope>NUCLEOTIDE SEQUENCE [LARGE SCALE GENOMIC DNA]</scope>
    <source>
        <strain evidence="10">SKK-01</strain>
    </source>
</reference>
<evidence type="ECO:0000313" key="10">
    <source>
        <dbReference type="EMBL" id="KJJ85100.1"/>
    </source>
</evidence>
<dbReference type="EC" id="2.5.1.19" evidence="8"/>
<dbReference type="InterPro" id="IPR023193">
    <property type="entry name" value="EPSP_synthase_CS"/>
</dbReference>
<keyword evidence="3 8" id="KW-0963">Cytoplasm</keyword>
<dbReference type="PANTHER" id="PTHR21090:SF5">
    <property type="entry name" value="PENTAFUNCTIONAL AROM POLYPEPTIDE"/>
    <property type="match status" value="1"/>
</dbReference>
<comment type="subunit">
    <text evidence="8">Monomer.</text>
</comment>
<gene>
    <name evidence="8" type="primary">aroA</name>
    <name evidence="10" type="ORF">OMAG_001064</name>
</gene>
<dbReference type="Pfam" id="PF00275">
    <property type="entry name" value="EPSP_synthase"/>
    <property type="match status" value="1"/>
</dbReference>
<feature type="binding site" evidence="8">
    <location>
        <position position="122"/>
    </location>
    <ligand>
        <name>phosphoenolpyruvate</name>
        <dbReference type="ChEBI" id="CHEBI:58702"/>
    </ligand>
</feature>
<evidence type="ECO:0000256" key="3">
    <source>
        <dbReference type="ARBA" id="ARBA00022490"/>
    </source>
</evidence>
<dbReference type="InterPro" id="IPR013792">
    <property type="entry name" value="RNA3'P_cycl/enolpyr_Trfase_a/b"/>
</dbReference>
<comment type="catalytic activity">
    <reaction evidence="7">
        <text>3-phosphoshikimate + phosphoenolpyruvate = 5-O-(1-carboxyvinyl)-3-phosphoshikimate + phosphate</text>
        <dbReference type="Rhea" id="RHEA:21256"/>
        <dbReference type="ChEBI" id="CHEBI:43474"/>
        <dbReference type="ChEBI" id="CHEBI:57701"/>
        <dbReference type="ChEBI" id="CHEBI:58702"/>
        <dbReference type="ChEBI" id="CHEBI:145989"/>
        <dbReference type="EC" id="2.5.1.19"/>
    </reaction>
    <physiologicalReaction direction="left-to-right" evidence="7">
        <dbReference type="Rhea" id="RHEA:21257"/>
    </physiologicalReaction>
</comment>
<organism evidence="10 11">
    <name type="scientific">Candidatus Omnitrophus magneticus</name>
    <dbReference type="NCBI Taxonomy" id="1609969"/>
    <lineage>
        <taxon>Bacteria</taxon>
        <taxon>Pseudomonadati</taxon>
        <taxon>Candidatus Omnitrophota</taxon>
        <taxon>Candidatus Omnitrophus</taxon>
    </lineage>
</organism>
<dbReference type="EMBL" id="JYNY01000222">
    <property type="protein sequence ID" value="KJJ85100.1"/>
    <property type="molecule type" value="Genomic_DNA"/>
</dbReference>
<evidence type="ECO:0000256" key="1">
    <source>
        <dbReference type="ARBA" id="ARBA00004811"/>
    </source>
</evidence>
<name>A0A0F0CUI2_9BACT</name>
<comment type="function">
    <text evidence="8">Catalyzes the transfer of the enolpyruvyl moiety of phosphoenolpyruvate (PEP) to the 5-hydroxyl of shikimate-3-phosphate (S3P) to produce enolpyruvyl shikimate-3-phosphate and inorganic phosphate.</text>
</comment>